<keyword evidence="7" id="KW-1185">Reference proteome</keyword>
<dbReference type="KEGG" id="aqu:105313247"/>
<evidence type="ECO:0000313" key="7">
    <source>
        <dbReference type="Proteomes" id="UP000007879"/>
    </source>
</evidence>
<dbReference type="GO" id="GO:0005737">
    <property type="term" value="C:cytoplasm"/>
    <property type="evidence" value="ECO:0007669"/>
    <property type="project" value="UniProtKB-SubCell"/>
</dbReference>
<dbReference type="SMART" id="SM00253">
    <property type="entry name" value="SOCS"/>
    <property type="match status" value="1"/>
</dbReference>
<dbReference type="STRING" id="400682.A0A1X7UK41"/>
<dbReference type="SUPFAM" id="SSF158235">
    <property type="entry name" value="SOCS box-like"/>
    <property type="match status" value="1"/>
</dbReference>
<dbReference type="InterPro" id="IPR036036">
    <property type="entry name" value="SOCS_box-like_dom_sf"/>
</dbReference>
<comment type="similarity">
    <text evidence="2">Belongs to the SPSB family.</text>
</comment>
<dbReference type="GO" id="GO:0043161">
    <property type="term" value="P:proteasome-mediated ubiquitin-dependent protein catabolic process"/>
    <property type="evidence" value="ECO:0007669"/>
    <property type="project" value="TreeGrafter"/>
</dbReference>
<dbReference type="SMART" id="SM00969">
    <property type="entry name" value="SOCS_box"/>
    <property type="match status" value="1"/>
</dbReference>
<dbReference type="SMART" id="SM00449">
    <property type="entry name" value="SPRY"/>
    <property type="match status" value="1"/>
</dbReference>
<dbReference type="Gene3D" id="1.10.750.20">
    <property type="entry name" value="SOCS box"/>
    <property type="match status" value="1"/>
</dbReference>
<dbReference type="Pfam" id="PF00622">
    <property type="entry name" value="SPRY"/>
    <property type="match status" value="1"/>
</dbReference>
<keyword evidence="3" id="KW-0963">Cytoplasm</keyword>
<evidence type="ECO:0000313" key="6">
    <source>
        <dbReference type="EnsemblMetazoa" id="Aqu2.1.28113_001"/>
    </source>
</evidence>
<dbReference type="Pfam" id="PF07525">
    <property type="entry name" value="SOCS_box"/>
    <property type="match status" value="1"/>
</dbReference>
<dbReference type="EnsemblMetazoa" id="XM_011406522.2">
    <property type="protein sequence ID" value="XP_011404824.1"/>
    <property type="gene ID" value="LOC105313247"/>
</dbReference>
<dbReference type="OMA" id="WHGGIAR"/>
<dbReference type="EnsemblMetazoa" id="Aqu2.1.28113_001">
    <property type="protein sequence ID" value="Aqu2.1.28113_001"/>
    <property type="gene ID" value="Aqu2.1.28113"/>
</dbReference>
<evidence type="ECO:0000256" key="1">
    <source>
        <dbReference type="ARBA" id="ARBA00004496"/>
    </source>
</evidence>
<dbReference type="eggNOG" id="KOG3953">
    <property type="taxonomic scope" value="Eukaryota"/>
</dbReference>
<dbReference type="InParanoid" id="A0A1X7UK41"/>
<dbReference type="PANTHER" id="PTHR12245:SF5">
    <property type="entry name" value="SPRY DOMAIN-CONTAINING SOCS BOX PROTEIN 3"/>
    <property type="match status" value="1"/>
</dbReference>
<dbReference type="Proteomes" id="UP000007879">
    <property type="component" value="Unassembled WGS sequence"/>
</dbReference>
<dbReference type="InterPro" id="IPR013320">
    <property type="entry name" value="ConA-like_dom_sf"/>
</dbReference>
<evidence type="ECO:0000259" key="5">
    <source>
        <dbReference type="PROSITE" id="PS50225"/>
    </source>
</evidence>
<dbReference type="InterPro" id="IPR050672">
    <property type="entry name" value="FBXO45-Fsn/SPSB_families"/>
</dbReference>
<accession>A0A1X7UK41</accession>
<dbReference type="InterPro" id="IPR001496">
    <property type="entry name" value="SOCS_box"/>
</dbReference>
<dbReference type="GO" id="GO:0035556">
    <property type="term" value="P:intracellular signal transduction"/>
    <property type="evidence" value="ECO:0007669"/>
    <property type="project" value="InterPro"/>
</dbReference>
<organism evidence="6">
    <name type="scientific">Amphimedon queenslandica</name>
    <name type="common">Sponge</name>
    <dbReference type="NCBI Taxonomy" id="400682"/>
    <lineage>
        <taxon>Eukaryota</taxon>
        <taxon>Metazoa</taxon>
        <taxon>Porifera</taxon>
        <taxon>Demospongiae</taxon>
        <taxon>Heteroscleromorpha</taxon>
        <taxon>Haplosclerida</taxon>
        <taxon>Niphatidae</taxon>
        <taxon>Amphimedon</taxon>
    </lineage>
</organism>
<dbReference type="InterPro" id="IPR003877">
    <property type="entry name" value="SPRY_dom"/>
</dbReference>
<reference evidence="6" key="2">
    <citation type="submission" date="2017-05" db="UniProtKB">
        <authorList>
            <consortium name="EnsemblMetazoa"/>
        </authorList>
    </citation>
    <scope>IDENTIFICATION</scope>
</reference>
<name>A0A1X7UK41_AMPQE</name>
<dbReference type="CDD" id="cd03716">
    <property type="entry name" value="SOCS_ASB_like"/>
    <property type="match status" value="1"/>
</dbReference>
<feature type="domain" description="B30.2/SPRY" evidence="4">
    <location>
        <begin position="1"/>
        <end position="187"/>
    </location>
</feature>
<reference evidence="7" key="1">
    <citation type="journal article" date="2010" name="Nature">
        <title>The Amphimedon queenslandica genome and the evolution of animal complexity.</title>
        <authorList>
            <person name="Srivastava M."/>
            <person name="Simakov O."/>
            <person name="Chapman J."/>
            <person name="Fahey B."/>
            <person name="Gauthier M.E."/>
            <person name="Mitros T."/>
            <person name="Richards G.S."/>
            <person name="Conaco C."/>
            <person name="Dacre M."/>
            <person name="Hellsten U."/>
            <person name="Larroux C."/>
            <person name="Putnam N.H."/>
            <person name="Stanke M."/>
            <person name="Adamska M."/>
            <person name="Darling A."/>
            <person name="Degnan S.M."/>
            <person name="Oakley T.H."/>
            <person name="Plachetzki D.C."/>
            <person name="Zhai Y."/>
            <person name="Adamski M."/>
            <person name="Calcino A."/>
            <person name="Cummins S.F."/>
            <person name="Goodstein D.M."/>
            <person name="Harris C."/>
            <person name="Jackson D.J."/>
            <person name="Leys S.P."/>
            <person name="Shu S."/>
            <person name="Woodcroft B.J."/>
            <person name="Vervoort M."/>
            <person name="Kosik K.S."/>
            <person name="Manning G."/>
            <person name="Degnan B.M."/>
            <person name="Rokhsar D.S."/>
        </authorList>
    </citation>
    <scope>NUCLEOTIDE SEQUENCE [LARGE SCALE GENOMIC DNA]</scope>
</reference>
<dbReference type="SUPFAM" id="SSF49899">
    <property type="entry name" value="Concanavalin A-like lectins/glucanases"/>
    <property type="match status" value="1"/>
</dbReference>
<evidence type="ECO:0000256" key="2">
    <source>
        <dbReference type="ARBA" id="ARBA00010910"/>
    </source>
</evidence>
<dbReference type="Gene3D" id="2.60.120.920">
    <property type="match status" value="1"/>
</dbReference>
<protein>
    <recommendedName>
        <fullName evidence="8">SPRY domain-containing SOCS box protein 3</fullName>
    </recommendedName>
</protein>
<feature type="domain" description="SOCS box" evidence="5">
    <location>
        <begin position="177"/>
        <end position="227"/>
    </location>
</feature>
<dbReference type="OrthoDB" id="5951542at2759"/>
<dbReference type="PANTHER" id="PTHR12245">
    <property type="entry name" value="SPRY DOMAIN CONTAINING SOCS BOX PROTEIN"/>
    <property type="match status" value="1"/>
</dbReference>
<dbReference type="AlphaFoldDB" id="A0A1X7UK41"/>
<comment type="subcellular location">
    <subcellularLocation>
        <location evidence="1">Cytoplasm</location>
    </subcellularLocation>
</comment>
<dbReference type="PROSITE" id="PS50225">
    <property type="entry name" value="SOCS"/>
    <property type="match status" value="1"/>
</dbReference>
<dbReference type="InterPro" id="IPR001870">
    <property type="entry name" value="B30.2/SPRY"/>
</dbReference>
<dbReference type="InterPro" id="IPR043136">
    <property type="entry name" value="B30.2/SPRY_sf"/>
</dbReference>
<evidence type="ECO:0000256" key="3">
    <source>
        <dbReference type="ARBA" id="ARBA00022490"/>
    </source>
</evidence>
<gene>
    <name evidence="6" type="primary">105313247</name>
</gene>
<dbReference type="GO" id="GO:0019005">
    <property type="term" value="C:SCF ubiquitin ligase complex"/>
    <property type="evidence" value="ECO:0007669"/>
    <property type="project" value="TreeGrafter"/>
</dbReference>
<dbReference type="PROSITE" id="PS50188">
    <property type="entry name" value="B302_SPRY"/>
    <property type="match status" value="1"/>
</dbReference>
<sequence>MSSKEKEESQDFAWRWRLEERQVPAVLSEDRLSVVFHPRQSNGCLAIKGDCPLLKHMEHWFEVELSPPLHGQARMIGLGDKYTRLQSNSKDFSPLIGRDCSSWGLNYNGKTLHDGETRDYAEAPERSAPLKMGLYYDSYYGNIAFMLNEKNCGIAFQNIAVNLDLYPLICATPRGCQMKLTYSYSSVISLKALCRGSIRLCVQDEELIEKLPVPPHLKAYLLFKEYQMPKSYYHNYY</sequence>
<evidence type="ECO:0000259" key="4">
    <source>
        <dbReference type="PROSITE" id="PS50188"/>
    </source>
</evidence>
<evidence type="ECO:0008006" key="8">
    <source>
        <dbReference type="Google" id="ProtNLM"/>
    </source>
</evidence>
<proteinExistence type="inferred from homology"/>